<gene>
    <name evidence="2" type="ORF">QE152_g5891</name>
</gene>
<dbReference type="AlphaFoldDB" id="A0AAW1MJR9"/>
<feature type="region of interest" description="Disordered" evidence="1">
    <location>
        <begin position="355"/>
        <end position="380"/>
    </location>
</feature>
<evidence type="ECO:0000313" key="2">
    <source>
        <dbReference type="EMBL" id="KAK9746623.1"/>
    </source>
</evidence>
<organism evidence="2 3">
    <name type="scientific">Popillia japonica</name>
    <name type="common">Japanese beetle</name>
    <dbReference type="NCBI Taxonomy" id="7064"/>
    <lineage>
        <taxon>Eukaryota</taxon>
        <taxon>Metazoa</taxon>
        <taxon>Ecdysozoa</taxon>
        <taxon>Arthropoda</taxon>
        <taxon>Hexapoda</taxon>
        <taxon>Insecta</taxon>
        <taxon>Pterygota</taxon>
        <taxon>Neoptera</taxon>
        <taxon>Endopterygota</taxon>
        <taxon>Coleoptera</taxon>
        <taxon>Polyphaga</taxon>
        <taxon>Scarabaeiformia</taxon>
        <taxon>Scarabaeidae</taxon>
        <taxon>Rutelinae</taxon>
        <taxon>Popillia</taxon>
    </lineage>
</organism>
<dbReference type="EMBL" id="JASPKY010000038">
    <property type="protein sequence ID" value="KAK9746623.1"/>
    <property type="molecule type" value="Genomic_DNA"/>
</dbReference>
<comment type="caution">
    <text evidence="2">The sequence shown here is derived from an EMBL/GenBank/DDBJ whole genome shotgun (WGS) entry which is preliminary data.</text>
</comment>
<accession>A0AAW1MJR9</accession>
<name>A0AAW1MJR9_POPJA</name>
<keyword evidence="3" id="KW-1185">Reference proteome</keyword>
<feature type="compositionally biased region" description="Basic and acidic residues" evidence="1">
    <location>
        <begin position="18"/>
        <end position="35"/>
    </location>
</feature>
<feature type="region of interest" description="Disordered" evidence="1">
    <location>
        <begin position="1"/>
        <end position="48"/>
    </location>
</feature>
<protein>
    <submittedName>
        <fullName evidence="2">Uncharacterized protein</fullName>
    </submittedName>
</protein>
<dbReference type="Proteomes" id="UP001458880">
    <property type="component" value="Unassembled WGS sequence"/>
</dbReference>
<evidence type="ECO:0000313" key="3">
    <source>
        <dbReference type="Proteomes" id="UP001458880"/>
    </source>
</evidence>
<reference evidence="2 3" key="1">
    <citation type="journal article" date="2024" name="BMC Genomics">
        <title>De novo assembly and annotation of Popillia japonica's genome with initial clues to its potential as an invasive pest.</title>
        <authorList>
            <person name="Cucini C."/>
            <person name="Boschi S."/>
            <person name="Funari R."/>
            <person name="Cardaioli E."/>
            <person name="Iannotti N."/>
            <person name="Marturano G."/>
            <person name="Paoli F."/>
            <person name="Bruttini M."/>
            <person name="Carapelli A."/>
            <person name="Frati F."/>
            <person name="Nardi F."/>
        </authorList>
    </citation>
    <scope>NUCLEOTIDE SEQUENCE [LARGE SCALE GENOMIC DNA]</scope>
    <source>
        <strain evidence="2">DMR45628</strain>
    </source>
</reference>
<feature type="region of interest" description="Disordered" evidence="1">
    <location>
        <begin position="61"/>
        <end position="81"/>
    </location>
</feature>
<proteinExistence type="predicted"/>
<sequence length="549" mass="61908">MSEIEEPPRARAGSMSEIEDRMIAKGAEKTRRDILQRSPPRARAGSMSEIEDRMIAKGAEKMCQQPSKRKRGDDVEDATVDNPNVDQYRHMYKPKQELKDIASKLVLETEKLQDTDFAKWVDQVTIEGQALKKQNEELVMQLRELEAKSIGLADPKVRNLTAHCEECVKAKNKGERRSRLTIKKNYEIFQSISEDDWLEDIFPKLVEHPDGIWDAPVNYQIALPCNKEFESKDRAIRKAIYTFGGKVGLLKQQKRKGKVAVMSHSLGFPEEDGNFTETKRFLYYPIIADGKPDKETDDKDMYQALETVKQLMNKNGKTNLAVPEMEGVVGTVFNRMVKYLFHDTNIKVEVYTDQNAKPTPAKSQTRETRRESIGGKPSINPVVGGVKRTRQNKGDTILVKMQGRSYADLLRTIKKKVNPGEIGVDLAGVRETRNGELLLTVQNGSDKAEILRQEIKEKCPEATAINKTEKMVLHIKGLDDVTTTEEIVEAICRDTRVKPDTFEVRALKPAFGSRQNATIITPTAIGEKLLQNATIITPTAIGEKLLCVP</sequence>
<feature type="compositionally biased region" description="Basic and acidic residues" evidence="1">
    <location>
        <begin position="364"/>
        <end position="373"/>
    </location>
</feature>
<evidence type="ECO:0000256" key="1">
    <source>
        <dbReference type="SAM" id="MobiDB-lite"/>
    </source>
</evidence>